<evidence type="ECO:0000313" key="5">
    <source>
        <dbReference type="EMBL" id="MDV7268980.1"/>
    </source>
</evidence>
<dbReference type="InterPro" id="IPR005000">
    <property type="entry name" value="Aldolase/citrate-lyase_domain"/>
</dbReference>
<evidence type="ECO:0000256" key="1">
    <source>
        <dbReference type="ARBA" id="ARBA00005568"/>
    </source>
</evidence>
<accession>A0AAE4V4Z9</accession>
<dbReference type="GO" id="GO:0046872">
    <property type="term" value="F:metal ion binding"/>
    <property type="evidence" value="ECO:0007669"/>
    <property type="project" value="UniProtKB-KW"/>
</dbReference>
<dbReference type="InterPro" id="IPR015813">
    <property type="entry name" value="Pyrv/PenolPyrv_kinase-like_dom"/>
</dbReference>
<name>A0AAE4V4Z9_9NOCA</name>
<dbReference type="AlphaFoldDB" id="A0AAE4V4Z9"/>
<dbReference type="SUPFAM" id="SSF51621">
    <property type="entry name" value="Phosphoenolpyruvate/pyruvate domain"/>
    <property type="match status" value="1"/>
</dbReference>
<keyword evidence="3 5" id="KW-0456">Lyase</keyword>
<dbReference type="InterPro" id="IPR040442">
    <property type="entry name" value="Pyrv_kinase-like_dom_sf"/>
</dbReference>
<dbReference type="GO" id="GO:0005737">
    <property type="term" value="C:cytoplasm"/>
    <property type="evidence" value="ECO:0007669"/>
    <property type="project" value="TreeGrafter"/>
</dbReference>
<evidence type="ECO:0000256" key="3">
    <source>
        <dbReference type="ARBA" id="ARBA00023239"/>
    </source>
</evidence>
<protein>
    <submittedName>
        <fullName evidence="5">Aldolase/citrate lyase family protein</fullName>
    </submittedName>
</protein>
<dbReference type="PANTHER" id="PTHR30502:SF0">
    <property type="entry name" value="PHOSPHOENOLPYRUVATE CARBOXYLASE FAMILY PROTEIN"/>
    <property type="match status" value="1"/>
</dbReference>
<reference evidence="5" key="1">
    <citation type="submission" date="2023-10" db="EMBL/GenBank/DDBJ databases">
        <title>Development of a sustainable strategy for remediation of hydrocarbon-contaminated territories based on the waste exchange concept.</title>
        <authorList>
            <person name="Krivoruchko A."/>
        </authorList>
    </citation>
    <scope>NUCLEOTIDE SEQUENCE</scope>
    <source>
        <strain evidence="5">IEGM 68</strain>
    </source>
</reference>
<proteinExistence type="inferred from homology"/>
<organism evidence="5 6">
    <name type="scientific">Rhodococcus oxybenzonivorans</name>
    <dbReference type="NCBI Taxonomy" id="1990687"/>
    <lineage>
        <taxon>Bacteria</taxon>
        <taxon>Bacillati</taxon>
        <taxon>Actinomycetota</taxon>
        <taxon>Actinomycetes</taxon>
        <taxon>Mycobacteriales</taxon>
        <taxon>Nocardiaceae</taxon>
        <taxon>Rhodococcus</taxon>
    </lineage>
</organism>
<evidence type="ECO:0000259" key="4">
    <source>
        <dbReference type="Pfam" id="PF03328"/>
    </source>
</evidence>
<dbReference type="Gene3D" id="3.20.20.60">
    <property type="entry name" value="Phosphoenolpyruvate-binding domains"/>
    <property type="match status" value="1"/>
</dbReference>
<dbReference type="PANTHER" id="PTHR30502">
    <property type="entry name" value="2-KETO-3-DEOXY-L-RHAMNONATE ALDOLASE"/>
    <property type="match status" value="1"/>
</dbReference>
<sequence length="279" mass="30293">MILRRNHLLETLQDGRIALGCSLNEARDPGMVYAMAAAGADTVFIDQEHNLHNTETVFDLVAHAHAAGISPLVRPPQIDYAWITRLLDGGCQSLLIPHVRHPSEVERLIDLAFYHPRGRRGVALVGGAGVNYQEVTSATDVMRWANENLLVGLIIETPEAVEALDELLLPGIGLALVGHGDLAQLYGVPGDPRHRLVLEAQERVRALCAEREIAYGVFQPSPHLIASEVELGAQLIVHGGVFSFIRKSVGDFRRTVEGALTADSRSAMVPPCGLPSVHR</sequence>
<dbReference type="Pfam" id="PF03328">
    <property type="entry name" value="HpcH_HpaI"/>
    <property type="match status" value="1"/>
</dbReference>
<gene>
    <name evidence="5" type="ORF">R4315_31165</name>
</gene>
<evidence type="ECO:0000256" key="2">
    <source>
        <dbReference type="ARBA" id="ARBA00022723"/>
    </source>
</evidence>
<evidence type="ECO:0000313" key="6">
    <source>
        <dbReference type="Proteomes" id="UP001185863"/>
    </source>
</evidence>
<comment type="caution">
    <text evidence="5">The sequence shown here is derived from an EMBL/GenBank/DDBJ whole genome shotgun (WGS) entry which is preliminary data.</text>
</comment>
<dbReference type="GO" id="GO:0016832">
    <property type="term" value="F:aldehyde-lyase activity"/>
    <property type="evidence" value="ECO:0007669"/>
    <property type="project" value="TreeGrafter"/>
</dbReference>
<dbReference type="RefSeq" id="WP_317747196.1">
    <property type="nucleotide sequence ID" value="NZ_JAWLUP010000264.1"/>
</dbReference>
<dbReference type="EMBL" id="JAWLUP010000264">
    <property type="protein sequence ID" value="MDV7268980.1"/>
    <property type="molecule type" value="Genomic_DNA"/>
</dbReference>
<dbReference type="Proteomes" id="UP001185863">
    <property type="component" value="Unassembled WGS sequence"/>
</dbReference>
<feature type="domain" description="HpcH/HpaI aldolase/citrate lyase" evidence="4">
    <location>
        <begin position="27"/>
        <end position="222"/>
    </location>
</feature>
<comment type="similarity">
    <text evidence="1">Belongs to the HpcH/HpaI aldolase family.</text>
</comment>
<dbReference type="InterPro" id="IPR050251">
    <property type="entry name" value="HpcH-HpaI_aldolase"/>
</dbReference>
<keyword evidence="2" id="KW-0479">Metal-binding</keyword>